<evidence type="ECO:0000256" key="3">
    <source>
        <dbReference type="ARBA" id="ARBA00022989"/>
    </source>
</evidence>
<keyword evidence="4 5" id="KW-0472">Membrane</keyword>
<dbReference type="Proteomes" id="UP001283341">
    <property type="component" value="Unassembled WGS sequence"/>
</dbReference>
<reference evidence="6" key="1">
    <citation type="journal article" date="2023" name="Mol. Phylogenet. Evol.">
        <title>Genome-scale phylogeny and comparative genomics of the fungal order Sordariales.</title>
        <authorList>
            <person name="Hensen N."/>
            <person name="Bonometti L."/>
            <person name="Westerberg I."/>
            <person name="Brannstrom I.O."/>
            <person name="Guillou S."/>
            <person name="Cros-Aarteil S."/>
            <person name="Calhoun S."/>
            <person name="Haridas S."/>
            <person name="Kuo A."/>
            <person name="Mondo S."/>
            <person name="Pangilinan J."/>
            <person name="Riley R."/>
            <person name="LaButti K."/>
            <person name="Andreopoulos B."/>
            <person name="Lipzen A."/>
            <person name="Chen C."/>
            <person name="Yan M."/>
            <person name="Daum C."/>
            <person name="Ng V."/>
            <person name="Clum A."/>
            <person name="Steindorff A."/>
            <person name="Ohm R.A."/>
            <person name="Martin F."/>
            <person name="Silar P."/>
            <person name="Natvig D.O."/>
            <person name="Lalanne C."/>
            <person name="Gautier V."/>
            <person name="Ament-Velasquez S.L."/>
            <person name="Kruys A."/>
            <person name="Hutchinson M.I."/>
            <person name="Powell A.J."/>
            <person name="Barry K."/>
            <person name="Miller A.N."/>
            <person name="Grigoriev I.V."/>
            <person name="Debuchy R."/>
            <person name="Gladieux P."/>
            <person name="Hiltunen Thoren M."/>
            <person name="Johannesson H."/>
        </authorList>
    </citation>
    <scope>NUCLEOTIDE SEQUENCE</scope>
    <source>
        <strain evidence="6">CBS 118394</strain>
    </source>
</reference>
<accession>A0AAE0IDF9</accession>
<keyword evidence="7" id="KW-1185">Reference proteome</keyword>
<feature type="transmembrane region" description="Helical" evidence="5">
    <location>
        <begin position="204"/>
        <end position="223"/>
    </location>
</feature>
<organism evidence="6 7">
    <name type="scientific">Apodospora peruviana</name>
    <dbReference type="NCBI Taxonomy" id="516989"/>
    <lineage>
        <taxon>Eukaryota</taxon>
        <taxon>Fungi</taxon>
        <taxon>Dikarya</taxon>
        <taxon>Ascomycota</taxon>
        <taxon>Pezizomycotina</taxon>
        <taxon>Sordariomycetes</taxon>
        <taxon>Sordariomycetidae</taxon>
        <taxon>Sordariales</taxon>
        <taxon>Lasiosphaeriaceae</taxon>
        <taxon>Apodospora</taxon>
    </lineage>
</organism>
<feature type="transmembrane region" description="Helical" evidence="5">
    <location>
        <begin position="129"/>
        <end position="148"/>
    </location>
</feature>
<feature type="transmembrane region" description="Helical" evidence="5">
    <location>
        <begin position="243"/>
        <end position="262"/>
    </location>
</feature>
<feature type="transmembrane region" description="Helical" evidence="5">
    <location>
        <begin position="160"/>
        <end position="183"/>
    </location>
</feature>
<dbReference type="AlphaFoldDB" id="A0AAE0IDF9"/>
<keyword evidence="2 5" id="KW-0812">Transmembrane</keyword>
<gene>
    <name evidence="6" type="ORF">B0H66DRAFT_602392</name>
</gene>
<dbReference type="EMBL" id="JAUEDM010000003">
    <property type="protein sequence ID" value="KAK3322979.1"/>
    <property type="molecule type" value="Genomic_DNA"/>
</dbReference>
<evidence type="ECO:0000256" key="1">
    <source>
        <dbReference type="ARBA" id="ARBA00004141"/>
    </source>
</evidence>
<dbReference type="InterPro" id="IPR007568">
    <property type="entry name" value="RTA1"/>
</dbReference>
<dbReference type="PANTHER" id="PTHR31465:SF27">
    <property type="entry name" value="DOMAIN PROTEIN, PUTATIVE (AFU_ORTHOLOGUE AFUA_3G01030)-RELATED"/>
    <property type="match status" value="1"/>
</dbReference>
<reference evidence="6" key="2">
    <citation type="submission" date="2023-06" db="EMBL/GenBank/DDBJ databases">
        <authorList>
            <consortium name="Lawrence Berkeley National Laboratory"/>
            <person name="Haridas S."/>
            <person name="Hensen N."/>
            <person name="Bonometti L."/>
            <person name="Westerberg I."/>
            <person name="Brannstrom I.O."/>
            <person name="Guillou S."/>
            <person name="Cros-Aarteil S."/>
            <person name="Calhoun S."/>
            <person name="Kuo A."/>
            <person name="Mondo S."/>
            <person name="Pangilinan J."/>
            <person name="Riley R."/>
            <person name="Labutti K."/>
            <person name="Andreopoulos B."/>
            <person name="Lipzen A."/>
            <person name="Chen C."/>
            <person name="Yanf M."/>
            <person name="Daum C."/>
            <person name="Ng V."/>
            <person name="Clum A."/>
            <person name="Steindorff A."/>
            <person name="Ohm R."/>
            <person name="Martin F."/>
            <person name="Silar P."/>
            <person name="Natvig D."/>
            <person name="Lalanne C."/>
            <person name="Gautier V."/>
            <person name="Ament-Velasquez S.L."/>
            <person name="Kruys A."/>
            <person name="Hutchinson M.I."/>
            <person name="Powell A.J."/>
            <person name="Barry K."/>
            <person name="Miller A.N."/>
            <person name="Grigoriev I.V."/>
            <person name="Debuchy R."/>
            <person name="Gladieux P."/>
            <person name="Thoren M.H."/>
            <person name="Johannesson H."/>
        </authorList>
    </citation>
    <scope>NUCLEOTIDE SEQUENCE</scope>
    <source>
        <strain evidence="6">CBS 118394</strain>
    </source>
</reference>
<evidence type="ECO:0000256" key="5">
    <source>
        <dbReference type="SAM" id="Phobius"/>
    </source>
</evidence>
<feature type="transmembrane region" description="Helical" evidence="5">
    <location>
        <begin position="89"/>
        <end position="109"/>
    </location>
</feature>
<dbReference type="Pfam" id="PF04479">
    <property type="entry name" value="RTA1"/>
    <property type="match status" value="1"/>
</dbReference>
<dbReference type="GO" id="GO:0016020">
    <property type="term" value="C:membrane"/>
    <property type="evidence" value="ECO:0007669"/>
    <property type="project" value="UniProtKB-SubCell"/>
</dbReference>
<evidence type="ECO:0000313" key="7">
    <source>
        <dbReference type="Proteomes" id="UP001283341"/>
    </source>
</evidence>
<keyword evidence="3 5" id="KW-1133">Transmembrane helix</keyword>
<protein>
    <submittedName>
        <fullName evidence="6">RTA1 like protein-domain-containing protein</fullName>
    </submittedName>
</protein>
<evidence type="ECO:0000256" key="2">
    <source>
        <dbReference type="ARBA" id="ARBA00022692"/>
    </source>
</evidence>
<evidence type="ECO:0000256" key="4">
    <source>
        <dbReference type="ARBA" id="ARBA00023136"/>
    </source>
</evidence>
<comment type="subcellular location">
    <subcellularLocation>
        <location evidence="1">Membrane</location>
        <topology evidence="1">Multi-pass membrane protein</topology>
    </subcellularLocation>
</comment>
<name>A0AAE0IDF9_9PEZI</name>
<comment type="caution">
    <text evidence="6">The sequence shown here is derived from an EMBL/GenBank/DDBJ whole genome shotgun (WGS) entry which is preliminary data.</text>
</comment>
<feature type="transmembrane region" description="Helical" evidence="5">
    <location>
        <begin position="20"/>
        <end position="42"/>
    </location>
</feature>
<proteinExistence type="predicted"/>
<dbReference type="PANTHER" id="PTHR31465">
    <property type="entry name" value="PROTEIN RTA1-RELATED"/>
    <property type="match status" value="1"/>
</dbReference>
<sequence>MADSSRLQPYKGGYYLWKYVPSLPAAIIFALLFAGVTIAHCYRLWKTKLWRLCIWFAIGGLMEVIGFSARGAAHSATGTLMPYVLHNLFLLLPPVLFAVTIYMVLGHIIRSVNGEQYSLVRVDWLTRTFVLCDFFSFLVQSSAAGLMATGNNMELGERLVVAGLLIQMIAFGFFCMTAVVFHYRYQTRSVGAVAHLRGGRGGQIWKKLMYMYASSGLIVARSIFRVVEYALGHDGYSLTHEWTLYGCWLLWWCFMSGIRVCCSNSRQIAKESVRGRRRRN</sequence>
<feature type="transmembrane region" description="Helical" evidence="5">
    <location>
        <begin position="49"/>
        <end position="69"/>
    </location>
</feature>
<evidence type="ECO:0000313" key="6">
    <source>
        <dbReference type="EMBL" id="KAK3322979.1"/>
    </source>
</evidence>